<dbReference type="Pfam" id="PF07690">
    <property type="entry name" value="MFS_1"/>
    <property type="match status" value="1"/>
</dbReference>
<dbReference type="SUPFAM" id="SSF103473">
    <property type="entry name" value="MFS general substrate transporter"/>
    <property type="match status" value="1"/>
</dbReference>
<feature type="transmembrane region" description="Helical" evidence="7">
    <location>
        <begin position="341"/>
        <end position="360"/>
    </location>
</feature>
<feature type="transmembrane region" description="Helical" evidence="7">
    <location>
        <begin position="141"/>
        <end position="163"/>
    </location>
</feature>
<keyword evidence="10" id="KW-1185">Reference proteome</keyword>
<feature type="transmembrane region" description="Helical" evidence="7">
    <location>
        <begin position="84"/>
        <end position="101"/>
    </location>
</feature>
<feature type="transmembrane region" description="Helical" evidence="7">
    <location>
        <begin position="270"/>
        <end position="291"/>
    </location>
</feature>
<sequence length="490" mass="49696">MPSPGSATSASPRNSKIVIVVLASCGIAVSLMQTLVVPLLPEFPRLLHTSSSNAGWLVTAPLVAGAVCSPVTGRLGDMYGKRKMLLLSLAVMAAGSAIGAVSDDFALVLFGRVLQGAAVGVVPLGISIMRDELPERQVPTGVALMSATLGIGGAVGLPLTGAVAELLNWHWLFAGAMLFALLEIVLILRVVPESAQRTGGRFDLPGAIVLSIALTCLLLAISKGNEWGWSGALVLGLLATALLLLLAWGRYELRTPAPLVDLRVSARPQVLLTNIASVLVGISMFTGFLVGAQIMQAPPQTGYGFGMSLVASGLVLLPIGAAMGLFSPVSAAITRRFGPRTTLLAGAAVMAAGNFAGSLVHGPMALVVANLTIASIGGALAYGALPTAIMRAVPTTETAAANALNSLARSIGTSSCSAIVVALTTGSLVHVAGGTYPSIEAYSWVFAVAGFAAVLAGLLAAATPATPEPAPTHLAERAEPACASRRPRAA</sequence>
<evidence type="ECO:0000313" key="10">
    <source>
        <dbReference type="Proteomes" id="UP001596504"/>
    </source>
</evidence>
<dbReference type="Gene3D" id="1.20.1250.20">
    <property type="entry name" value="MFS general substrate transporter like domains"/>
    <property type="match status" value="2"/>
</dbReference>
<reference evidence="10" key="1">
    <citation type="journal article" date="2019" name="Int. J. Syst. Evol. Microbiol.">
        <title>The Global Catalogue of Microorganisms (GCM) 10K type strain sequencing project: providing services to taxonomists for standard genome sequencing and annotation.</title>
        <authorList>
            <consortium name="The Broad Institute Genomics Platform"/>
            <consortium name="The Broad Institute Genome Sequencing Center for Infectious Disease"/>
            <person name="Wu L."/>
            <person name="Ma J."/>
        </authorList>
    </citation>
    <scope>NUCLEOTIDE SEQUENCE [LARGE SCALE GENOMIC DNA]</scope>
    <source>
        <strain evidence="10">WLHS5</strain>
    </source>
</reference>
<protein>
    <submittedName>
        <fullName evidence="9">MFS transporter</fullName>
    </submittedName>
</protein>
<evidence type="ECO:0000256" key="3">
    <source>
        <dbReference type="ARBA" id="ARBA00022692"/>
    </source>
</evidence>
<feature type="region of interest" description="Disordered" evidence="6">
    <location>
        <begin position="467"/>
        <end position="490"/>
    </location>
</feature>
<gene>
    <name evidence="9" type="ORF">ACFQRI_01325</name>
</gene>
<feature type="transmembrane region" description="Helical" evidence="7">
    <location>
        <begin position="202"/>
        <end position="221"/>
    </location>
</feature>
<dbReference type="PROSITE" id="PS50850">
    <property type="entry name" value="MFS"/>
    <property type="match status" value="1"/>
</dbReference>
<feature type="transmembrane region" description="Helical" evidence="7">
    <location>
        <begin position="107"/>
        <end position="129"/>
    </location>
</feature>
<keyword evidence="5 7" id="KW-0472">Membrane</keyword>
<evidence type="ECO:0000313" key="9">
    <source>
        <dbReference type="EMBL" id="MFC7340034.1"/>
    </source>
</evidence>
<dbReference type="RefSeq" id="WP_380663216.1">
    <property type="nucleotide sequence ID" value="NZ_JBHTCJ010000001.1"/>
</dbReference>
<evidence type="ECO:0000256" key="7">
    <source>
        <dbReference type="SAM" id="Phobius"/>
    </source>
</evidence>
<dbReference type="InterPro" id="IPR020846">
    <property type="entry name" value="MFS_dom"/>
</dbReference>
<dbReference type="InterPro" id="IPR036259">
    <property type="entry name" value="MFS_trans_sf"/>
</dbReference>
<feature type="domain" description="Major facilitator superfamily (MFS) profile" evidence="8">
    <location>
        <begin position="18"/>
        <end position="468"/>
    </location>
</feature>
<evidence type="ECO:0000256" key="5">
    <source>
        <dbReference type="ARBA" id="ARBA00023136"/>
    </source>
</evidence>
<dbReference type="Proteomes" id="UP001596504">
    <property type="component" value="Unassembled WGS sequence"/>
</dbReference>
<keyword evidence="3 7" id="KW-0812">Transmembrane</keyword>
<feature type="transmembrane region" description="Helical" evidence="7">
    <location>
        <begin position="227"/>
        <end position="249"/>
    </location>
</feature>
<evidence type="ECO:0000256" key="2">
    <source>
        <dbReference type="ARBA" id="ARBA00022448"/>
    </source>
</evidence>
<feature type="transmembrane region" description="Helical" evidence="7">
    <location>
        <begin position="17"/>
        <end position="41"/>
    </location>
</feature>
<evidence type="ECO:0000256" key="6">
    <source>
        <dbReference type="SAM" id="MobiDB-lite"/>
    </source>
</evidence>
<feature type="transmembrane region" description="Helical" evidence="7">
    <location>
        <begin position="406"/>
        <end position="429"/>
    </location>
</feature>
<dbReference type="PANTHER" id="PTHR42718">
    <property type="entry name" value="MAJOR FACILITATOR SUPERFAMILY MULTIDRUG TRANSPORTER MFSC"/>
    <property type="match status" value="1"/>
</dbReference>
<comment type="subcellular location">
    <subcellularLocation>
        <location evidence="1">Cell membrane</location>
        <topology evidence="1">Multi-pass membrane protein</topology>
    </subcellularLocation>
</comment>
<evidence type="ECO:0000256" key="1">
    <source>
        <dbReference type="ARBA" id="ARBA00004651"/>
    </source>
</evidence>
<comment type="caution">
    <text evidence="9">The sequence shown here is derived from an EMBL/GenBank/DDBJ whole genome shotgun (WGS) entry which is preliminary data.</text>
</comment>
<evidence type="ECO:0000259" key="8">
    <source>
        <dbReference type="PROSITE" id="PS50850"/>
    </source>
</evidence>
<organism evidence="9 10">
    <name type="scientific">Saccharopolyspora griseoalba</name>
    <dbReference type="NCBI Taxonomy" id="1431848"/>
    <lineage>
        <taxon>Bacteria</taxon>
        <taxon>Bacillati</taxon>
        <taxon>Actinomycetota</taxon>
        <taxon>Actinomycetes</taxon>
        <taxon>Pseudonocardiales</taxon>
        <taxon>Pseudonocardiaceae</taxon>
        <taxon>Saccharopolyspora</taxon>
    </lineage>
</organism>
<feature type="transmembrane region" description="Helical" evidence="7">
    <location>
        <begin position="441"/>
        <end position="462"/>
    </location>
</feature>
<dbReference type="PANTHER" id="PTHR42718:SF9">
    <property type="entry name" value="MAJOR FACILITATOR SUPERFAMILY MULTIDRUG TRANSPORTER MFSC"/>
    <property type="match status" value="1"/>
</dbReference>
<keyword evidence="4 7" id="KW-1133">Transmembrane helix</keyword>
<accession>A0ABW2LC19</accession>
<dbReference type="InterPro" id="IPR011701">
    <property type="entry name" value="MFS"/>
</dbReference>
<feature type="transmembrane region" description="Helical" evidence="7">
    <location>
        <begin position="169"/>
        <end position="190"/>
    </location>
</feature>
<evidence type="ECO:0000256" key="4">
    <source>
        <dbReference type="ARBA" id="ARBA00022989"/>
    </source>
</evidence>
<feature type="transmembrane region" description="Helical" evidence="7">
    <location>
        <begin position="53"/>
        <end position="72"/>
    </location>
</feature>
<keyword evidence="2" id="KW-0813">Transport</keyword>
<name>A0ABW2LC19_9PSEU</name>
<feature type="transmembrane region" description="Helical" evidence="7">
    <location>
        <begin position="366"/>
        <end position="385"/>
    </location>
</feature>
<feature type="transmembrane region" description="Helical" evidence="7">
    <location>
        <begin position="303"/>
        <end position="329"/>
    </location>
</feature>
<proteinExistence type="predicted"/>
<dbReference type="CDD" id="cd17504">
    <property type="entry name" value="MFS_MMR_MDR_like"/>
    <property type="match status" value="1"/>
</dbReference>
<dbReference type="EMBL" id="JBHTCJ010000001">
    <property type="protein sequence ID" value="MFC7340034.1"/>
    <property type="molecule type" value="Genomic_DNA"/>
</dbReference>